<evidence type="ECO:0000313" key="2">
    <source>
        <dbReference type="EMBL" id="XCN74949.1"/>
    </source>
</evidence>
<accession>A0AAU8M0C1</accession>
<feature type="transmembrane region" description="Helical" evidence="1">
    <location>
        <begin position="12"/>
        <end position="33"/>
    </location>
</feature>
<keyword evidence="1" id="KW-0812">Transmembrane</keyword>
<dbReference type="EMBL" id="CP159373">
    <property type="protein sequence ID" value="XCN74949.1"/>
    <property type="molecule type" value="Genomic_DNA"/>
</dbReference>
<proteinExistence type="predicted"/>
<keyword evidence="1" id="KW-1133">Transmembrane helix</keyword>
<gene>
    <name evidence="2" type="ORF">Q3M24_09475</name>
</gene>
<protein>
    <recommendedName>
        <fullName evidence="3">Tetratricopeptide repeat-containing protein</fullName>
    </recommendedName>
</protein>
<keyword evidence="1" id="KW-0472">Membrane</keyword>
<evidence type="ECO:0000256" key="1">
    <source>
        <dbReference type="SAM" id="Phobius"/>
    </source>
</evidence>
<dbReference type="AlphaFoldDB" id="A0AAU8M0C1"/>
<organism evidence="2">
    <name type="scientific">Candidatus Electrothrix aestuarii</name>
    <dbReference type="NCBI Taxonomy" id="3062594"/>
    <lineage>
        <taxon>Bacteria</taxon>
        <taxon>Pseudomonadati</taxon>
        <taxon>Thermodesulfobacteriota</taxon>
        <taxon>Desulfobulbia</taxon>
        <taxon>Desulfobulbales</taxon>
        <taxon>Desulfobulbaceae</taxon>
        <taxon>Candidatus Electrothrix</taxon>
    </lineage>
</organism>
<feature type="transmembrane region" description="Helical" evidence="1">
    <location>
        <begin position="54"/>
        <end position="80"/>
    </location>
</feature>
<name>A0AAU8M0C1_9BACT</name>
<reference evidence="2" key="1">
    <citation type="journal article" date="2024" name="Syst. Appl. Microbiol.">
        <title>First single-strain enrichments of Electrothrix cable bacteria, description of E. aestuarii sp. nov. and E. rattekaaiensis sp. nov., and proposal of a cable bacteria taxonomy following the rules of the SeqCode.</title>
        <authorList>
            <person name="Plum-Jensen L.E."/>
            <person name="Schramm A."/>
            <person name="Marshall I.P.G."/>
        </authorList>
    </citation>
    <scope>NUCLEOTIDE SEQUENCE</scope>
    <source>
        <strain evidence="2">Rat1</strain>
    </source>
</reference>
<dbReference type="KEGG" id="eaj:Q3M24_09475"/>
<sequence>MAVSTGFLIYTTLYRLSILAVGALTIWLGFRLFNKTESKAYDDTGSVSAEGKGFKLALTSILPGTYFALFGTVIISTMLWKGEPPQLSEKQVVEQPGKATVSSERLMRKPDCRVNLDGMSDEWETLGRPGLPLTEAAGPLHRIACSYWHKNRIGEAVSMAKLAALYGKEEDKTEHLALLAELLRANGDEEEAAKTERAIEALRRRGQ</sequence>
<evidence type="ECO:0008006" key="3">
    <source>
        <dbReference type="Google" id="ProtNLM"/>
    </source>
</evidence>
<reference evidence="2" key="2">
    <citation type="submission" date="2024-06" db="EMBL/GenBank/DDBJ databases">
        <authorList>
            <person name="Plum-Jensen L.E."/>
            <person name="Schramm A."/>
            <person name="Marshall I.P.G."/>
        </authorList>
    </citation>
    <scope>NUCLEOTIDE SEQUENCE</scope>
    <source>
        <strain evidence="2">Rat1</strain>
    </source>
</reference>